<reference evidence="2" key="1">
    <citation type="journal article" date="2018" name="Environ. Microbiol.">
        <title>New archaeal viruses discovered by metagenomic analysis of viral communities in enrichment cultures.</title>
        <authorList>
            <person name="Liu Y."/>
            <person name="Brandt D."/>
            <person name="Ishino S."/>
            <person name="Ishino Y."/>
            <person name="Koonin E.V."/>
            <person name="Kalinowski J."/>
            <person name="Krupovic M."/>
            <person name="Prangishvili D."/>
        </authorList>
    </citation>
    <scope>NUCLEOTIDE SEQUENCE [LARGE SCALE GENOMIC DNA]</scope>
</reference>
<evidence type="ECO:0000313" key="2">
    <source>
        <dbReference type="EMBL" id="AZI75912.1"/>
    </source>
</evidence>
<dbReference type="PANTHER" id="PTHR43196">
    <property type="entry name" value="SULFATE ADENYLYLTRANSFERASE SUBUNIT 2"/>
    <property type="match status" value="1"/>
</dbReference>
<dbReference type="Gene3D" id="3.40.50.620">
    <property type="entry name" value="HUPs"/>
    <property type="match status" value="1"/>
</dbReference>
<proteinExistence type="predicted"/>
<keyword evidence="3" id="KW-1185">Reference proteome</keyword>
<organism evidence="2">
    <name type="scientific">Sulfolobales Beppu rod-shaped virus 1</name>
    <dbReference type="NCBI Taxonomy" id="2493121"/>
    <lineage>
        <taxon>Viruses</taxon>
        <taxon>Adnaviria</taxon>
        <taxon>Zilligvirae</taxon>
        <taxon>Taleaviricota</taxon>
        <taxon>Tokiviricetes</taxon>
        <taxon>Ligamenvirales</taxon>
        <taxon>Rudiviridae</taxon>
        <taxon>Japarudivirus</taxon>
        <taxon>Japarudivirus beppuense</taxon>
        <taxon>Japarudivirus SBRV1</taxon>
    </lineage>
</organism>
<protein>
    <submittedName>
        <fullName evidence="2">Putative phosphoadenosine phoshosulfate reductase</fullName>
    </submittedName>
</protein>
<evidence type="ECO:0000313" key="3">
    <source>
        <dbReference type="Proteomes" id="UP000277970"/>
    </source>
</evidence>
<name>A0A3Q8Q3Y9_9VIRU</name>
<gene>
    <name evidence="2" type="ORF">SBRV1_gp23</name>
</gene>
<evidence type="ECO:0000259" key="1">
    <source>
        <dbReference type="Pfam" id="PF01507"/>
    </source>
</evidence>
<feature type="domain" description="Phosphoadenosine phosphosulphate reductase" evidence="1">
    <location>
        <begin position="13"/>
        <end position="182"/>
    </location>
</feature>
<dbReference type="GO" id="GO:0003824">
    <property type="term" value="F:catalytic activity"/>
    <property type="evidence" value="ECO:0007669"/>
    <property type="project" value="InterPro"/>
</dbReference>
<dbReference type="PANTHER" id="PTHR43196:SF2">
    <property type="entry name" value="PHOSPHOADENOSINE PHOSPHOSULFATE REDUCTASE"/>
    <property type="match status" value="1"/>
</dbReference>
<dbReference type="InterPro" id="IPR050128">
    <property type="entry name" value="Sulfate_adenylyltrnsfr_sub2"/>
</dbReference>
<dbReference type="InterPro" id="IPR014729">
    <property type="entry name" value="Rossmann-like_a/b/a_fold"/>
</dbReference>
<dbReference type="InterPro" id="IPR002500">
    <property type="entry name" value="PAPS_reduct_dom"/>
</dbReference>
<dbReference type="SUPFAM" id="SSF52402">
    <property type="entry name" value="Adenine nucleotide alpha hydrolases-like"/>
    <property type="match status" value="1"/>
</dbReference>
<dbReference type="Proteomes" id="UP000277970">
    <property type="component" value="Segment"/>
</dbReference>
<accession>A0A3Q8Q3Y9</accession>
<sequence length="270" mass="31981">MKLSDFDVFDCFFSGGRDSALTCYIAYKVSKVLNKNFRLIHIDTKIAISETKEYVKRYADWLNAELKIVQTQYDYFEFVKKYGYPSVIKNRWCWRFLKQEPLYQFKIEEIKEKINPLWILGIRRNESLFRLENYGKITNTLKRGMIKNLHVVEWLPILYLSGEEVDRLINKFKIPINPVWKKIGISGECLCLAGTTKKKLEALFINYPDIAQKFYEFDKSLIPKREGNLIPLGLLNDKKRLHKFIEEIQNKKNQPTIDEYFACQGACFNL</sequence>
<dbReference type="Pfam" id="PF01507">
    <property type="entry name" value="PAPS_reduct"/>
    <property type="match status" value="1"/>
</dbReference>
<dbReference type="EMBL" id="MK064565">
    <property type="protein sequence ID" value="AZI75912.1"/>
    <property type="molecule type" value="Genomic_DNA"/>
</dbReference>